<dbReference type="RefSeq" id="WP_165565693.1">
    <property type="nucleotide sequence ID" value="NZ_CP045857.1"/>
</dbReference>
<organism evidence="1 2">
    <name type="scientific">Shewanella chilikensis</name>
    <dbReference type="NCBI Taxonomy" id="558541"/>
    <lineage>
        <taxon>Bacteria</taxon>
        <taxon>Pseudomonadati</taxon>
        <taxon>Pseudomonadota</taxon>
        <taxon>Gammaproteobacteria</taxon>
        <taxon>Alteromonadales</taxon>
        <taxon>Shewanellaceae</taxon>
        <taxon>Shewanella</taxon>
    </lineage>
</organism>
<evidence type="ECO:0000313" key="2">
    <source>
        <dbReference type="Proteomes" id="UP000502117"/>
    </source>
</evidence>
<reference evidence="1 2" key="1">
    <citation type="submission" date="2019-11" db="EMBL/GenBank/DDBJ databases">
        <title>Complete Genome Sequence of Shewanella chilikensis Strain DC57, Isolated from Corroded Seal Rings at a floating production facility in Australia.</title>
        <authorList>
            <person name="Salgar-Chaparro S.J."/>
            <person name="Castillo-Villamizar G.A."/>
            <person name="Poehlein A."/>
            <person name="Daniel R."/>
            <person name="Machuca L."/>
        </authorList>
    </citation>
    <scope>NUCLEOTIDE SEQUENCE [LARGE SCALE GENOMIC DNA]</scope>
    <source>
        <strain evidence="1 2">DC57</strain>
    </source>
</reference>
<dbReference type="AlphaFoldDB" id="A0A6G7LWL6"/>
<name>A0A6G7LWL6_9GAMM</name>
<gene>
    <name evidence="1" type="ORF">GII14_18950</name>
</gene>
<proteinExistence type="predicted"/>
<dbReference type="Pfam" id="PF18934">
    <property type="entry name" value="DUF5682"/>
    <property type="match status" value="1"/>
</dbReference>
<dbReference type="Proteomes" id="UP000502117">
    <property type="component" value="Chromosome"/>
</dbReference>
<dbReference type="KEGG" id="schk:GII14_18950"/>
<accession>A0A6G7LWL6</accession>
<dbReference type="InterPro" id="IPR043737">
    <property type="entry name" value="DUF5682"/>
</dbReference>
<protein>
    <submittedName>
        <fullName evidence="1">Uncharacterized protein</fullName>
    </submittedName>
</protein>
<sequence length="736" mass="84116">MDEVMLLREEFGELLKAAAADPGVCWLPLRHHSPVCAAMALEQLQRRQPQAVLIEAPGSFIRHLSLLQRDTVVPPIAIYQSGSYYPLAENSPEWQALRWATAQGIEVIFIDLDEKAQEGGVSNRWSDSRFLSSDYSRRLQQQLGCRDADELWQRLFEQQNFASAESFFTQVLLFCAASRACFGTDSLEEMGDLARETQMRAHIKAARRRYERVAVLTGGFHTPALINFADEAEAIVVDDTQDSFVIRFSDALLDARKGYGAGMPYPAFCRWQFQQRQLNADDWLLYLLEQMPQLPLIYKKNCFEHLQALCSLRGLARPGSYDLLDSLGSCLIKQQLSASTLEPWQKVLSGDALGQLSADQPSLPLVEEVLALCRKARLQTDKPGRCHFDLYAMTDKHIERRRLLCRLLFVGSGFARPQNGMPVIRQLKFNHRHEHWNYHWTPAVEVALAEKSSLGLRLELVVKRRLSELPQEDLQQLVEKLVLALHLGMPEELSAHAIAQQISQCSDIQQLANSFMTLLAAAHHPLFADIELLAYQKALWHQVGFHLPAINRLSDQEALKLLLDLQSVAVLHQDELESPWRDRLRWLTSHNAHRPVLYFVLQALAIELDKLDPAPLLQQLQLQNDPFPVIEALLKVVPHWLRQDHGLLPMLNHWLSELSEAQFIDKLPAMRGLFCALDAREVDELCRRLLQLNQWDNGLNWLQYGISEQDFQQGLALERQLRSDLEQQGLSQWMSN</sequence>
<dbReference type="EMBL" id="CP045857">
    <property type="protein sequence ID" value="QIJ06025.1"/>
    <property type="molecule type" value="Genomic_DNA"/>
</dbReference>
<evidence type="ECO:0000313" key="1">
    <source>
        <dbReference type="EMBL" id="QIJ06025.1"/>
    </source>
</evidence>